<organism evidence="2 3">
    <name type="scientific">Paenibacillus eucommiae</name>
    <dbReference type="NCBI Taxonomy" id="1355755"/>
    <lineage>
        <taxon>Bacteria</taxon>
        <taxon>Bacillati</taxon>
        <taxon>Bacillota</taxon>
        <taxon>Bacilli</taxon>
        <taxon>Bacillales</taxon>
        <taxon>Paenibacillaceae</taxon>
        <taxon>Paenibacillus</taxon>
    </lineage>
</organism>
<dbReference type="InterPro" id="IPR004360">
    <property type="entry name" value="Glyas_Fos-R_dOase_dom"/>
</dbReference>
<protein>
    <submittedName>
        <fullName evidence="2">Catechol 2,3-dioxygenase-like lactoylglutathione lyase family enzyme</fullName>
    </submittedName>
</protein>
<dbReference type="EMBL" id="JAGGLB010000055">
    <property type="protein sequence ID" value="MBP1996696.1"/>
    <property type="molecule type" value="Genomic_DNA"/>
</dbReference>
<evidence type="ECO:0000313" key="2">
    <source>
        <dbReference type="EMBL" id="MBP1996696.1"/>
    </source>
</evidence>
<evidence type="ECO:0000313" key="3">
    <source>
        <dbReference type="Proteomes" id="UP001519287"/>
    </source>
</evidence>
<dbReference type="PANTHER" id="PTHR21366">
    <property type="entry name" value="GLYOXALASE FAMILY PROTEIN"/>
    <property type="match status" value="1"/>
</dbReference>
<feature type="domain" description="VOC" evidence="1">
    <location>
        <begin position="4"/>
        <end position="129"/>
    </location>
</feature>
<proteinExistence type="predicted"/>
<gene>
    <name evidence="2" type="ORF">J2Z66_008344</name>
</gene>
<keyword evidence="3" id="KW-1185">Reference proteome</keyword>
<sequence>MIRGLYEAHLPVSDLSRSIEFYQNIGLEMAHKSKGLAFFWIEKGKSWLGLWESEHVNAPNHPSLRHIAFQVDYQDMKKAKLWLKERGIDVHEAFGFQPISPIVLVNLPHSHAVIYFRDPDENQLEFICPLEIDTCSHTQNMYLDDWENRQ</sequence>
<dbReference type="Pfam" id="PF00903">
    <property type="entry name" value="Glyoxalase"/>
    <property type="match status" value="1"/>
</dbReference>
<dbReference type="InterPro" id="IPR037523">
    <property type="entry name" value="VOC_core"/>
</dbReference>
<dbReference type="CDD" id="cd06587">
    <property type="entry name" value="VOC"/>
    <property type="match status" value="1"/>
</dbReference>
<comment type="caution">
    <text evidence="2">The sequence shown here is derived from an EMBL/GenBank/DDBJ whole genome shotgun (WGS) entry which is preliminary data.</text>
</comment>
<dbReference type="RefSeq" id="WP_209979384.1">
    <property type="nucleotide sequence ID" value="NZ_JAGGLB010000055.1"/>
</dbReference>
<dbReference type="InterPro" id="IPR050383">
    <property type="entry name" value="GlyoxalaseI/FosfomycinResist"/>
</dbReference>
<dbReference type="PANTHER" id="PTHR21366:SF31">
    <property type="entry name" value="METALLOTHIOL TRANSFERASE FOSB"/>
    <property type="match status" value="1"/>
</dbReference>
<dbReference type="Gene3D" id="3.10.180.10">
    <property type="entry name" value="2,3-Dihydroxybiphenyl 1,2-Dioxygenase, domain 1"/>
    <property type="match status" value="1"/>
</dbReference>
<accession>A0ABS4JA25</accession>
<evidence type="ECO:0000259" key="1">
    <source>
        <dbReference type="PROSITE" id="PS51819"/>
    </source>
</evidence>
<name>A0ABS4JA25_9BACL</name>
<dbReference type="Proteomes" id="UP001519287">
    <property type="component" value="Unassembled WGS sequence"/>
</dbReference>
<reference evidence="2 3" key="1">
    <citation type="submission" date="2021-03" db="EMBL/GenBank/DDBJ databases">
        <title>Genomic Encyclopedia of Type Strains, Phase IV (KMG-IV): sequencing the most valuable type-strain genomes for metagenomic binning, comparative biology and taxonomic classification.</title>
        <authorList>
            <person name="Goeker M."/>
        </authorList>
    </citation>
    <scope>NUCLEOTIDE SEQUENCE [LARGE SCALE GENOMIC DNA]</scope>
    <source>
        <strain evidence="2 3">DSM 26048</strain>
    </source>
</reference>
<dbReference type="PROSITE" id="PS51819">
    <property type="entry name" value="VOC"/>
    <property type="match status" value="1"/>
</dbReference>
<dbReference type="InterPro" id="IPR029068">
    <property type="entry name" value="Glyas_Bleomycin-R_OHBP_Dase"/>
</dbReference>
<dbReference type="SUPFAM" id="SSF54593">
    <property type="entry name" value="Glyoxalase/Bleomycin resistance protein/Dihydroxybiphenyl dioxygenase"/>
    <property type="match status" value="1"/>
</dbReference>